<sequence>MHLPRKRRNWIPDRLRSGHITRYHGEEGIDGDTDSADVFVTEGSTAMEVEIEIEEVASERWVMEFEIHESVPFGIGVSFHIDMGCELRVIARWRATGDGDSGGDFHPAEEPDVF</sequence>
<name>A0ACC0F815_9ERIC</name>
<gene>
    <name evidence="1" type="ORF">LOK49_LG15G00267</name>
</gene>
<evidence type="ECO:0000313" key="2">
    <source>
        <dbReference type="Proteomes" id="UP001060215"/>
    </source>
</evidence>
<comment type="caution">
    <text evidence="1">The sequence shown here is derived from an EMBL/GenBank/DDBJ whole genome shotgun (WGS) entry which is preliminary data.</text>
</comment>
<accession>A0ACC0F815</accession>
<dbReference type="EMBL" id="CM045768">
    <property type="protein sequence ID" value="KAI7984227.1"/>
    <property type="molecule type" value="Genomic_DNA"/>
</dbReference>
<evidence type="ECO:0000313" key="1">
    <source>
        <dbReference type="EMBL" id="KAI7984227.1"/>
    </source>
</evidence>
<dbReference type="Proteomes" id="UP001060215">
    <property type="component" value="Chromosome 11"/>
</dbReference>
<organism evidence="1 2">
    <name type="scientific">Camellia lanceoleosa</name>
    <dbReference type="NCBI Taxonomy" id="1840588"/>
    <lineage>
        <taxon>Eukaryota</taxon>
        <taxon>Viridiplantae</taxon>
        <taxon>Streptophyta</taxon>
        <taxon>Embryophyta</taxon>
        <taxon>Tracheophyta</taxon>
        <taxon>Spermatophyta</taxon>
        <taxon>Magnoliopsida</taxon>
        <taxon>eudicotyledons</taxon>
        <taxon>Gunneridae</taxon>
        <taxon>Pentapetalae</taxon>
        <taxon>asterids</taxon>
        <taxon>Ericales</taxon>
        <taxon>Theaceae</taxon>
        <taxon>Camellia</taxon>
    </lineage>
</organism>
<reference evidence="1 2" key="1">
    <citation type="journal article" date="2022" name="Plant J.">
        <title>Chromosome-level genome of Camellia lanceoleosa provides a valuable resource for understanding genome evolution and self-incompatibility.</title>
        <authorList>
            <person name="Gong W."/>
            <person name="Xiao S."/>
            <person name="Wang L."/>
            <person name="Liao Z."/>
            <person name="Chang Y."/>
            <person name="Mo W."/>
            <person name="Hu G."/>
            <person name="Li W."/>
            <person name="Zhao G."/>
            <person name="Zhu H."/>
            <person name="Hu X."/>
            <person name="Ji K."/>
            <person name="Xiang X."/>
            <person name="Song Q."/>
            <person name="Yuan D."/>
            <person name="Jin S."/>
            <person name="Zhang L."/>
        </authorList>
    </citation>
    <scope>NUCLEOTIDE SEQUENCE [LARGE SCALE GENOMIC DNA]</scope>
    <source>
        <strain evidence="1">SQ_2022a</strain>
    </source>
</reference>
<keyword evidence="2" id="KW-1185">Reference proteome</keyword>
<protein>
    <submittedName>
        <fullName evidence="1">Uncharacterized protein</fullName>
    </submittedName>
</protein>
<proteinExistence type="predicted"/>